<dbReference type="InterPro" id="IPR000209">
    <property type="entry name" value="Peptidase_S8/S53_dom"/>
</dbReference>
<sequence length="336" mass="37072">MAGAPDGAPAPFSRTGPGYTIDSSKSGIKPDLVHFGGNYALRSLAGGPAKWIGGHIFLGEPTIQKEKDGRVLGSAVGTSFACPHVTHAAALATVSLKESLGVDASANLIRAFVGSLTETPPCGCDWLQNEDTALRLSGYGIPIVNGSIWSRANHVRLVAQDAVEEGRFHIYRIQVPESFLSMKGKRGIGVALAYNPPVRASRKEYLARTMSIEVVHGLLIPEIETYFRPKQHENAPRLPDKYKISMRPSRTTVQWSTLQVRSRVWTQAPRLQTCGEDEAPHIHIVIDCQKRFSTGLNPKQDYGLVVYFWHEGEMVDIYQSLRSRVRLRVPRLHVIS</sequence>
<protein>
    <recommendedName>
        <fullName evidence="1">Peptidase S8/S53 domain-containing protein</fullName>
    </recommendedName>
</protein>
<gene>
    <name evidence="2" type="ORF">NITHO_1220001</name>
</gene>
<keyword evidence="3" id="KW-1185">Reference proteome</keyword>
<dbReference type="Pfam" id="PF00082">
    <property type="entry name" value="Peptidase_S8"/>
    <property type="match status" value="1"/>
</dbReference>
<dbReference type="GO" id="GO:0004252">
    <property type="term" value="F:serine-type endopeptidase activity"/>
    <property type="evidence" value="ECO:0007669"/>
    <property type="project" value="InterPro"/>
</dbReference>
<dbReference type="AlphaFoldDB" id="I4ECT4"/>
<reference evidence="2 3" key="1">
    <citation type="journal article" date="2012" name="ISME J.">
        <title>Nitrification expanded: discovery, physiology and genomics of a nitrite-oxidizing bacterium from the phylum Chloroflexi.</title>
        <authorList>
            <person name="Sorokin D.Y."/>
            <person name="Lucker S."/>
            <person name="Vejmelkova D."/>
            <person name="Kostrikina N.A."/>
            <person name="Kleerebezem R."/>
            <person name="Rijpstra W.I."/>
            <person name="Damste J.S."/>
            <person name="Le Paslier D."/>
            <person name="Muyzer G."/>
            <person name="Wagner M."/>
            <person name="van Loosdrecht M.C."/>
            <person name="Daims H."/>
        </authorList>
    </citation>
    <scope>NUCLEOTIDE SEQUENCE [LARGE SCALE GENOMIC DNA]</scope>
    <source>
        <strain evidence="3">none</strain>
    </source>
</reference>
<evidence type="ECO:0000259" key="1">
    <source>
        <dbReference type="Pfam" id="PF00082"/>
    </source>
</evidence>
<organism evidence="2 3">
    <name type="scientific">Nitrolancea hollandica Lb</name>
    <dbReference type="NCBI Taxonomy" id="1129897"/>
    <lineage>
        <taxon>Bacteria</taxon>
        <taxon>Pseudomonadati</taxon>
        <taxon>Thermomicrobiota</taxon>
        <taxon>Thermomicrobia</taxon>
        <taxon>Sphaerobacterales</taxon>
        <taxon>Sphaerobacterineae</taxon>
        <taxon>Sphaerobacteraceae</taxon>
        <taxon>Nitrolancea</taxon>
    </lineage>
</organism>
<dbReference type="Proteomes" id="UP000004221">
    <property type="component" value="Unassembled WGS sequence"/>
</dbReference>
<dbReference type="SUPFAM" id="SSF52743">
    <property type="entry name" value="Subtilisin-like"/>
    <property type="match status" value="1"/>
</dbReference>
<dbReference type="InterPro" id="IPR036852">
    <property type="entry name" value="Peptidase_S8/S53_dom_sf"/>
</dbReference>
<comment type="caution">
    <text evidence="2">The sequence shown here is derived from an EMBL/GenBank/DDBJ whole genome shotgun (WGS) entry which is preliminary data.</text>
</comment>
<name>I4ECT4_9BACT</name>
<evidence type="ECO:0000313" key="3">
    <source>
        <dbReference type="Proteomes" id="UP000004221"/>
    </source>
</evidence>
<feature type="domain" description="Peptidase S8/S53" evidence="1">
    <location>
        <begin position="6"/>
        <end position="95"/>
    </location>
</feature>
<dbReference type="GO" id="GO:0006508">
    <property type="term" value="P:proteolysis"/>
    <property type="evidence" value="ECO:0007669"/>
    <property type="project" value="InterPro"/>
</dbReference>
<evidence type="ECO:0000313" key="2">
    <source>
        <dbReference type="EMBL" id="CCF82496.1"/>
    </source>
</evidence>
<accession>I4ECT4</accession>
<dbReference type="Gene3D" id="3.40.50.200">
    <property type="entry name" value="Peptidase S8/S53 domain"/>
    <property type="match status" value="1"/>
</dbReference>
<dbReference type="EMBL" id="CAGS01000027">
    <property type="protein sequence ID" value="CCF82496.1"/>
    <property type="molecule type" value="Genomic_DNA"/>
</dbReference>
<proteinExistence type="predicted"/>